<dbReference type="EMBL" id="CAQI01000059">
    <property type="protein sequence ID" value="CCQ48334.1"/>
    <property type="molecule type" value="Genomic_DNA"/>
</dbReference>
<name>A0A024H939_9MICC</name>
<dbReference type="Proteomes" id="UP000035722">
    <property type="component" value="Unassembled WGS sequence"/>
</dbReference>
<sequence length="49" mass="6102">MTTMIKKLQQFLRPQQRRRTSRRQFNSPLLEKRREDVFVLMHQQMSGLR</sequence>
<dbReference type="STRING" id="861266.ARTSIC4J27_4339"/>
<proteinExistence type="predicted"/>
<comment type="caution">
    <text evidence="2">The sequence shown here is derived from an EMBL/GenBank/DDBJ whole genome shotgun (WGS) entry which is preliminary data.</text>
</comment>
<reference evidence="3" key="1">
    <citation type="journal article" date="2014" name="Genome Announc.">
        <title>Genome Sequence of Arthrobacter siccitolerans 4J27, a Xeroprotectant-Producing Desiccation-Tolerant Microorganism.</title>
        <authorList>
            <person name="Manzanera M."/>
            <person name="Santa-Cruz-Calvo L."/>
            <person name="Vilchez J.I."/>
            <person name="Garcia-Fontana C."/>
            <person name="Silva-Castro G.A."/>
            <person name="Calvo C."/>
            <person name="Gonzalez-Lopez J."/>
        </authorList>
    </citation>
    <scope>NUCLEOTIDE SEQUENCE [LARGE SCALE GENOMIC DNA]</scope>
    <source>
        <strain evidence="3">4J27</strain>
    </source>
</reference>
<dbReference type="AlphaFoldDB" id="A0A024H939"/>
<evidence type="ECO:0000313" key="2">
    <source>
        <dbReference type="EMBL" id="CCQ48334.1"/>
    </source>
</evidence>
<accession>A0A024H939</accession>
<protein>
    <submittedName>
        <fullName evidence="2">Uncharacterized protein</fullName>
    </submittedName>
</protein>
<feature type="region of interest" description="Disordered" evidence="1">
    <location>
        <begin position="1"/>
        <end position="27"/>
    </location>
</feature>
<evidence type="ECO:0000313" key="3">
    <source>
        <dbReference type="Proteomes" id="UP000035722"/>
    </source>
</evidence>
<organism evidence="2 3">
    <name type="scientific">Pseudarthrobacter siccitolerans</name>
    <dbReference type="NCBI Taxonomy" id="861266"/>
    <lineage>
        <taxon>Bacteria</taxon>
        <taxon>Bacillati</taxon>
        <taxon>Actinomycetota</taxon>
        <taxon>Actinomycetes</taxon>
        <taxon>Micrococcales</taxon>
        <taxon>Micrococcaceae</taxon>
        <taxon>Pseudarthrobacter</taxon>
    </lineage>
</organism>
<gene>
    <name evidence="2" type="ORF">ARTSIC4J27_4339</name>
</gene>
<keyword evidence="3" id="KW-1185">Reference proteome</keyword>
<evidence type="ECO:0000256" key="1">
    <source>
        <dbReference type="SAM" id="MobiDB-lite"/>
    </source>
</evidence>